<sequence length="399" mass="42676">MAFAILGVTACNKDHSDDPQPVNIEKNVDKAITAVDSTDHIPVVVDSISTNATTTVMVSPEIPAYLTPELPTQKTPKPIFGNEIPNKLVGPSKSQSTPSPLEAPLLLPKSVGNSTPIAHPSPLVTPPSSGNMVPVVSQKVVEGVQSGFSGTNKGPVIESTYGIHGGQSHGVQVVPVRTVQMTPRPVMVTPPHTKQVVPLAIPPHTKQVVPLAIPPHTKQVVPLAIPPHTKQVVPLVTPPHTKQVVPLAIPPHTKQVVPLATPPHTKQVVPLATPPHTEQMVPPLRHKAPYQSPQAMVEPQNTTQSIPMATPTKIEQKNPTLPSQTGRLKSGTQEFTDAYMLQSYHQDVKGVISKGGKKIIEQSTLTPAHFNTNAYLKQSYKEDVHSLKKHPKGSKGAIN</sequence>
<reference evidence="2 3" key="1">
    <citation type="submission" date="2021-12" db="EMBL/GenBank/DDBJ databases">
        <title>Genome sequencing of bacteria with rrn-lacking chromosome and rrn-plasmid.</title>
        <authorList>
            <person name="Anda M."/>
            <person name="Iwasaki W."/>
        </authorList>
    </citation>
    <scope>NUCLEOTIDE SEQUENCE [LARGE SCALE GENOMIC DNA]</scope>
    <source>
        <strain evidence="2 3">NBRC 101262</strain>
        <plasmid evidence="2 3">pPP1</plasmid>
    </source>
</reference>
<geneLocation type="plasmid" evidence="2 3">
    <name>pPP1</name>
</geneLocation>
<evidence type="ECO:0000313" key="2">
    <source>
        <dbReference type="EMBL" id="BDD00860.1"/>
    </source>
</evidence>
<keyword evidence="3" id="KW-1185">Reference proteome</keyword>
<organism evidence="2 3">
    <name type="scientific">Persicobacter psychrovividus</name>
    <dbReference type="NCBI Taxonomy" id="387638"/>
    <lineage>
        <taxon>Bacteria</taxon>
        <taxon>Pseudomonadati</taxon>
        <taxon>Bacteroidota</taxon>
        <taxon>Cytophagia</taxon>
        <taxon>Cytophagales</taxon>
        <taxon>Persicobacteraceae</taxon>
        <taxon>Persicobacter</taxon>
    </lineage>
</organism>
<feature type="region of interest" description="Disordered" evidence="1">
    <location>
        <begin position="79"/>
        <end position="99"/>
    </location>
</feature>
<proteinExistence type="predicted"/>
<evidence type="ECO:0000313" key="3">
    <source>
        <dbReference type="Proteomes" id="UP001354989"/>
    </source>
</evidence>
<gene>
    <name evidence="2" type="ORF">PEPS_31400</name>
</gene>
<name>A0ABM7VIR5_9BACT</name>
<protein>
    <submittedName>
        <fullName evidence="2">Uncharacterized protein</fullName>
    </submittedName>
</protein>
<keyword evidence="2" id="KW-0614">Plasmid</keyword>
<dbReference type="EMBL" id="AP025293">
    <property type="protein sequence ID" value="BDD00860.1"/>
    <property type="molecule type" value="Genomic_DNA"/>
</dbReference>
<dbReference type="Proteomes" id="UP001354989">
    <property type="component" value="Plasmid pPP1"/>
</dbReference>
<accession>A0ABM7VIR5</accession>
<evidence type="ECO:0000256" key="1">
    <source>
        <dbReference type="SAM" id="MobiDB-lite"/>
    </source>
</evidence>